<dbReference type="GeneID" id="19115734"/>
<dbReference type="PANTHER" id="PTHR10622">
    <property type="entry name" value="HET DOMAIN-CONTAINING PROTEIN"/>
    <property type="match status" value="1"/>
</dbReference>
<dbReference type="Proteomes" id="UP000011761">
    <property type="component" value="Unassembled WGS sequence"/>
</dbReference>
<organism evidence="2 3">
    <name type="scientific">Baudoinia panamericana (strain UAMH 10762)</name>
    <name type="common">Angels' share fungus</name>
    <name type="synonym">Baudoinia compniacensis (strain UAMH 10762)</name>
    <dbReference type="NCBI Taxonomy" id="717646"/>
    <lineage>
        <taxon>Eukaryota</taxon>
        <taxon>Fungi</taxon>
        <taxon>Dikarya</taxon>
        <taxon>Ascomycota</taxon>
        <taxon>Pezizomycotina</taxon>
        <taxon>Dothideomycetes</taxon>
        <taxon>Dothideomycetidae</taxon>
        <taxon>Mycosphaerellales</taxon>
        <taxon>Teratosphaeriaceae</taxon>
        <taxon>Baudoinia</taxon>
    </lineage>
</organism>
<dbReference type="STRING" id="717646.M2N9C4"/>
<dbReference type="PANTHER" id="PTHR10622:SF10">
    <property type="entry name" value="HET DOMAIN-CONTAINING PROTEIN"/>
    <property type="match status" value="1"/>
</dbReference>
<dbReference type="InterPro" id="IPR058525">
    <property type="entry name" value="DUF8212"/>
</dbReference>
<protein>
    <recommendedName>
        <fullName evidence="1">DUF8212 domain-containing protein</fullName>
    </recommendedName>
</protein>
<reference evidence="2 3" key="1">
    <citation type="journal article" date="2012" name="PLoS Pathog.">
        <title>Diverse lifestyles and strategies of plant pathogenesis encoded in the genomes of eighteen Dothideomycetes fungi.</title>
        <authorList>
            <person name="Ohm R.A."/>
            <person name="Feau N."/>
            <person name="Henrissat B."/>
            <person name="Schoch C.L."/>
            <person name="Horwitz B.A."/>
            <person name="Barry K.W."/>
            <person name="Condon B.J."/>
            <person name="Copeland A.C."/>
            <person name="Dhillon B."/>
            <person name="Glaser F."/>
            <person name="Hesse C.N."/>
            <person name="Kosti I."/>
            <person name="LaButti K."/>
            <person name="Lindquist E.A."/>
            <person name="Lucas S."/>
            <person name="Salamov A.A."/>
            <person name="Bradshaw R.E."/>
            <person name="Ciuffetti L."/>
            <person name="Hamelin R.C."/>
            <person name="Kema G.H.J."/>
            <person name="Lawrence C."/>
            <person name="Scott J.A."/>
            <person name="Spatafora J.W."/>
            <person name="Turgeon B.G."/>
            <person name="de Wit P.J.G.M."/>
            <person name="Zhong S."/>
            <person name="Goodwin S.B."/>
            <person name="Grigoriev I.V."/>
        </authorList>
    </citation>
    <scope>NUCLEOTIDE SEQUENCE [LARGE SCALE GENOMIC DNA]</scope>
    <source>
        <strain evidence="2 3">UAMH 10762</strain>
    </source>
</reference>
<feature type="domain" description="DUF8212" evidence="1">
    <location>
        <begin position="36"/>
        <end position="58"/>
    </location>
</feature>
<proteinExistence type="predicted"/>
<dbReference type="AlphaFoldDB" id="M2N9C4"/>
<dbReference type="Pfam" id="PF26640">
    <property type="entry name" value="DUF8212"/>
    <property type="match status" value="1"/>
</dbReference>
<dbReference type="HOGENOM" id="CLU_1660407_0_0_1"/>
<keyword evidence="3" id="KW-1185">Reference proteome</keyword>
<dbReference type="RefSeq" id="XP_007677114.1">
    <property type="nucleotide sequence ID" value="XM_007678924.1"/>
</dbReference>
<gene>
    <name evidence="2" type="ORF">BAUCODRAFT_576909</name>
</gene>
<dbReference type="EMBL" id="KB445556">
    <property type="protein sequence ID" value="EMC95704.1"/>
    <property type="molecule type" value="Genomic_DNA"/>
</dbReference>
<evidence type="ECO:0000259" key="1">
    <source>
        <dbReference type="Pfam" id="PF26640"/>
    </source>
</evidence>
<evidence type="ECO:0000313" key="2">
    <source>
        <dbReference type="EMBL" id="EMC95704.1"/>
    </source>
</evidence>
<name>M2N9C4_BAUPA</name>
<evidence type="ECO:0000313" key="3">
    <source>
        <dbReference type="Proteomes" id="UP000011761"/>
    </source>
</evidence>
<dbReference type="OrthoDB" id="3787959at2759"/>
<sequence length="159" mass="18156">MSWAAGRNPTRVEERAYSLLGIFDVHMPLIYGEGEKAFLRFQEEIVKRSDDNSLFAWPIHDSYQPQLLVNSPDAFASCGAVRCMQSRKGRSSYSLTNRGLSIKLPTIMYSTEMYLVRLDRGDPRLLSRADSDQVASFLIDIFLMRLDKDDQFARVEHAG</sequence>
<dbReference type="KEGG" id="bcom:BAUCODRAFT_576909"/>
<dbReference type="eggNOG" id="ENOG502SHG8">
    <property type="taxonomic scope" value="Eukaryota"/>
</dbReference>
<accession>M2N9C4</accession>